<dbReference type="Gene3D" id="3.10.20.570">
    <property type="entry name" value="Protein of unknown function DUF3248"/>
    <property type="match status" value="1"/>
</dbReference>
<dbReference type="Pfam" id="PF11609">
    <property type="entry name" value="DUF3248"/>
    <property type="match status" value="1"/>
</dbReference>
<evidence type="ECO:0000313" key="1">
    <source>
        <dbReference type="EMBL" id="ADR36923.1"/>
    </source>
</evidence>
<gene>
    <name evidence="1" type="ordered locus">Ocepr_1469</name>
</gene>
<dbReference type="AlphaFoldDB" id="E4U994"/>
<evidence type="ECO:0008006" key="3">
    <source>
        <dbReference type="Google" id="ProtNLM"/>
    </source>
</evidence>
<dbReference type="EMBL" id="CP002361">
    <property type="protein sequence ID" value="ADR36923.1"/>
    <property type="molecule type" value="Genomic_DNA"/>
</dbReference>
<sequence>MNEREESRAEPLPDELQRKLGELGEYLVWRIGTNEAEDVLIVRVGLASNTPRFNELPTLRNVGERKIEELVKEGRVRVEWVE</sequence>
<dbReference type="RefSeq" id="WP_013458093.1">
    <property type="nucleotide sequence ID" value="NC_014761.1"/>
</dbReference>
<proteinExistence type="predicted"/>
<dbReference type="KEGG" id="opr:Ocepr_1469"/>
<name>E4U994_OCEP5</name>
<dbReference type="HOGENOM" id="CLU_187776_0_0_0"/>
<evidence type="ECO:0000313" key="2">
    <source>
        <dbReference type="Proteomes" id="UP000008722"/>
    </source>
</evidence>
<keyword evidence="2" id="KW-1185">Reference proteome</keyword>
<organism evidence="1 2">
    <name type="scientific">Oceanithermus profundus (strain DSM 14977 / NBRC 100410 / VKM B-2274 / 506)</name>
    <dbReference type="NCBI Taxonomy" id="670487"/>
    <lineage>
        <taxon>Bacteria</taxon>
        <taxon>Thermotogati</taxon>
        <taxon>Deinococcota</taxon>
        <taxon>Deinococci</taxon>
        <taxon>Thermales</taxon>
        <taxon>Thermaceae</taxon>
        <taxon>Oceanithermus</taxon>
    </lineage>
</organism>
<protein>
    <recommendedName>
        <fullName evidence="3">DUF3248 domain-containing protein</fullName>
    </recommendedName>
</protein>
<dbReference type="STRING" id="670487.Ocepr_1469"/>
<dbReference type="InterPro" id="IPR021650">
    <property type="entry name" value="DUF3248"/>
</dbReference>
<accession>E4U994</accession>
<reference evidence="2" key="1">
    <citation type="submission" date="2010-11" db="EMBL/GenBank/DDBJ databases">
        <title>The complete sequence of chromosome of Oceanithermus profundus DSM 14977.</title>
        <authorList>
            <consortium name="US DOE Joint Genome Institute (JGI-PGF)"/>
            <person name="Lucas S."/>
            <person name="Copeland A."/>
            <person name="Lapidus A."/>
            <person name="Bruce D."/>
            <person name="Goodwin L."/>
            <person name="Pitluck S."/>
            <person name="Kyrpides N."/>
            <person name="Mavromatis K."/>
            <person name="Pagani I."/>
            <person name="Ivanova N."/>
            <person name="Zhang X."/>
            <person name="Brettin T."/>
            <person name="Detter J.C."/>
            <person name="Tapia R."/>
            <person name="Han C."/>
            <person name="Land M."/>
            <person name="Hauser L."/>
            <person name="Markowitz V."/>
            <person name="Cheng J.-F."/>
            <person name="Hugenholtz P."/>
            <person name="Woyke T."/>
            <person name="Wu D."/>
            <person name="Tindall B."/>
            <person name="Faehnrich R."/>
            <person name="Brambilla E."/>
            <person name="Klenk H.-P."/>
            <person name="Eisen J.A."/>
        </authorList>
    </citation>
    <scope>NUCLEOTIDE SEQUENCE [LARGE SCALE GENOMIC DNA]</scope>
    <source>
        <strain evidence="2">DSM 14977 / NBRC 100410 / VKM B-2274 / 506</strain>
    </source>
</reference>
<dbReference type="eggNOG" id="ENOG503386M">
    <property type="taxonomic scope" value="Bacteria"/>
</dbReference>
<dbReference type="Proteomes" id="UP000008722">
    <property type="component" value="Chromosome"/>
</dbReference>
<reference evidence="1 2" key="2">
    <citation type="journal article" date="2011" name="Stand. Genomic Sci.">
        <title>Complete genome sequence of Oceanithermus profundus type strain (506).</title>
        <authorList>
            <person name="Pati A."/>
            <person name="Zhang X."/>
            <person name="Lapidus A."/>
            <person name="Nolan M."/>
            <person name="Lucas S."/>
            <person name="Del Rio T.G."/>
            <person name="Tice H."/>
            <person name="Cheng J.F."/>
            <person name="Tapia R."/>
            <person name="Han C."/>
            <person name="Goodwin L."/>
            <person name="Pitluck S."/>
            <person name="Liolios K."/>
            <person name="Pagani I."/>
            <person name="Ivanova N."/>
            <person name="Mavromatis K."/>
            <person name="Chen A."/>
            <person name="Palaniappan K."/>
            <person name="Hauser L."/>
            <person name="Jeffries C.D."/>
            <person name="Brambilla E.M."/>
            <person name="Rohl A."/>
            <person name="Mwirichia R."/>
            <person name="Rohde M."/>
            <person name="Tindall B.J."/>
            <person name="Sikorski J."/>
            <person name="Wirth R."/>
            <person name="Goker M."/>
            <person name="Woyke T."/>
            <person name="Detter J.C."/>
            <person name="Bristow J."/>
            <person name="Eisen J.A."/>
            <person name="Markowitz V."/>
            <person name="Hugenholtz P."/>
            <person name="Kyrpides N.C."/>
            <person name="Klenk H.P."/>
            <person name="Land M."/>
        </authorList>
    </citation>
    <scope>NUCLEOTIDE SEQUENCE [LARGE SCALE GENOMIC DNA]</scope>
    <source>
        <strain evidence="2">DSM 14977 / NBRC 100410 / VKM B-2274 / 506</strain>
    </source>
</reference>